<evidence type="ECO:0000313" key="1">
    <source>
        <dbReference type="EMBL" id="CAB1455314.1"/>
    </source>
</evidence>
<dbReference type="Gene3D" id="3.30.420.10">
    <property type="entry name" value="Ribonuclease H-like superfamily/Ribonuclease H"/>
    <property type="match status" value="1"/>
</dbReference>
<protein>
    <recommendedName>
        <fullName evidence="3">Tc1-like transposase DDE domain-containing protein</fullName>
    </recommendedName>
</protein>
<dbReference type="EMBL" id="CADEAL010004248">
    <property type="protein sequence ID" value="CAB1455314.1"/>
    <property type="molecule type" value="Genomic_DNA"/>
</dbReference>
<keyword evidence="2" id="KW-1185">Reference proteome</keyword>
<sequence>MPKIHPETKALIIKRLKTRSTAEVRQTPQDNCSGGSLLARKSKASPFSTAAEASTRPGHLKSPCQPGQFIEFCLEMASMFLKAKKIKVLQDWPAQSPDMKIIEHVWGRMKEEAWKMKPKNLDELWEACCSRNACVRASVQMWENLLAGPLPGAGLAPPGAFPPWRCAAAGS</sequence>
<dbReference type="InterPro" id="IPR036397">
    <property type="entry name" value="RNaseH_sf"/>
</dbReference>
<organism evidence="1 2">
    <name type="scientific">Pleuronectes platessa</name>
    <name type="common">European plaice</name>
    <dbReference type="NCBI Taxonomy" id="8262"/>
    <lineage>
        <taxon>Eukaryota</taxon>
        <taxon>Metazoa</taxon>
        <taxon>Chordata</taxon>
        <taxon>Craniata</taxon>
        <taxon>Vertebrata</taxon>
        <taxon>Euteleostomi</taxon>
        <taxon>Actinopterygii</taxon>
        <taxon>Neopterygii</taxon>
        <taxon>Teleostei</taxon>
        <taxon>Neoteleostei</taxon>
        <taxon>Acanthomorphata</taxon>
        <taxon>Carangaria</taxon>
        <taxon>Pleuronectiformes</taxon>
        <taxon>Pleuronectoidei</taxon>
        <taxon>Pleuronectidae</taxon>
        <taxon>Pleuronectes</taxon>
    </lineage>
</organism>
<evidence type="ECO:0000313" key="2">
    <source>
        <dbReference type="Proteomes" id="UP001153269"/>
    </source>
</evidence>
<proteinExistence type="predicted"/>
<dbReference type="AlphaFoldDB" id="A0A9N7VRD0"/>
<accession>A0A9N7VRD0</accession>
<dbReference type="GO" id="GO:0003676">
    <property type="term" value="F:nucleic acid binding"/>
    <property type="evidence" value="ECO:0007669"/>
    <property type="project" value="InterPro"/>
</dbReference>
<comment type="caution">
    <text evidence="1">The sequence shown here is derived from an EMBL/GenBank/DDBJ whole genome shotgun (WGS) entry which is preliminary data.</text>
</comment>
<evidence type="ECO:0008006" key="3">
    <source>
        <dbReference type="Google" id="ProtNLM"/>
    </source>
</evidence>
<name>A0A9N7VRD0_PLEPL</name>
<dbReference type="Proteomes" id="UP001153269">
    <property type="component" value="Unassembled WGS sequence"/>
</dbReference>
<gene>
    <name evidence="1" type="ORF">PLEPLA_LOCUS43089</name>
</gene>
<reference evidence="1" key="1">
    <citation type="submission" date="2020-03" db="EMBL/GenBank/DDBJ databases">
        <authorList>
            <person name="Weist P."/>
        </authorList>
    </citation>
    <scope>NUCLEOTIDE SEQUENCE</scope>
</reference>